<dbReference type="EMBL" id="MU266658">
    <property type="protein sequence ID" value="KAH7919460.1"/>
    <property type="molecule type" value="Genomic_DNA"/>
</dbReference>
<accession>A0ACB8B1P8</accession>
<sequence length="319" mass="34962">MQGHQTVRTAVANWARLAIYADRGIIVLNKPPGLICQGSENGAGDVNDETATNSMTCCMVRDGFSPCTDVQFWTPSVAVDLKYRFKLESKPHPVHRLDKSTTGALVLARNASAARQISQQFQTRSIEKSYLALVRGGEKSFTARSGEIRDALDIVDGRVSIGQSCNAKFAATDWELLASSPTAPLSLLRLTLHTGLKHQLRVHLAHALHAPILGETVYTRSPISEKITSVTKVPENRIFLHAARISLSRYRKSGPSKHFRLGIAAPLPRDFVAICKDASIPLDKLDITGGLFVDNEPVAEEVADVEGRWLKVRLPQPRA</sequence>
<protein>
    <submittedName>
        <fullName evidence="1">Pseudouridine synthase</fullName>
    </submittedName>
</protein>
<proteinExistence type="predicted"/>
<dbReference type="Proteomes" id="UP000790709">
    <property type="component" value="Unassembled WGS sequence"/>
</dbReference>
<keyword evidence="2" id="KW-1185">Reference proteome</keyword>
<evidence type="ECO:0000313" key="1">
    <source>
        <dbReference type="EMBL" id="KAH7919460.1"/>
    </source>
</evidence>
<evidence type="ECO:0000313" key="2">
    <source>
        <dbReference type="Proteomes" id="UP000790709"/>
    </source>
</evidence>
<comment type="caution">
    <text evidence="1">The sequence shown here is derived from an EMBL/GenBank/DDBJ whole genome shotgun (WGS) entry which is preliminary data.</text>
</comment>
<name>A0ACB8B1P8_9AGAM</name>
<organism evidence="1 2">
    <name type="scientific">Leucogyrophana mollusca</name>
    <dbReference type="NCBI Taxonomy" id="85980"/>
    <lineage>
        <taxon>Eukaryota</taxon>
        <taxon>Fungi</taxon>
        <taxon>Dikarya</taxon>
        <taxon>Basidiomycota</taxon>
        <taxon>Agaricomycotina</taxon>
        <taxon>Agaricomycetes</taxon>
        <taxon>Agaricomycetidae</taxon>
        <taxon>Boletales</taxon>
        <taxon>Boletales incertae sedis</taxon>
        <taxon>Leucogyrophana</taxon>
    </lineage>
</organism>
<gene>
    <name evidence="1" type="ORF">BV22DRAFT_1075211</name>
</gene>
<reference evidence="1" key="1">
    <citation type="journal article" date="2021" name="New Phytol.">
        <title>Evolutionary innovations through gain and loss of genes in the ectomycorrhizal Boletales.</title>
        <authorList>
            <person name="Wu G."/>
            <person name="Miyauchi S."/>
            <person name="Morin E."/>
            <person name="Kuo A."/>
            <person name="Drula E."/>
            <person name="Varga T."/>
            <person name="Kohler A."/>
            <person name="Feng B."/>
            <person name="Cao Y."/>
            <person name="Lipzen A."/>
            <person name="Daum C."/>
            <person name="Hundley H."/>
            <person name="Pangilinan J."/>
            <person name="Johnson J."/>
            <person name="Barry K."/>
            <person name="LaButti K."/>
            <person name="Ng V."/>
            <person name="Ahrendt S."/>
            <person name="Min B."/>
            <person name="Choi I.G."/>
            <person name="Park H."/>
            <person name="Plett J.M."/>
            <person name="Magnuson J."/>
            <person name="Spatafora J.W."/>
            <person name="Nagy L.G."/>
            <person name="Henrissat B."/>
            <person name="Grigoriev I.V."/>
            <person name="Yang Z.L."/>
            <person name="Xu J."/>
            <person name="Martin F.M."/>
        </authorList>
    </citation>
    <scope>NUCLEOTIDE SEQUENCE</scope>
    <source>
        <strain evidence="1">KUC20120723A-06</strain>
    </source>
</reference>